<evidence type="ECO:0000259" key="6">
    <source>
        <dbReference type="SMART" id="SM01175"/>
    </source>
</evidence>
<evidence type="ECO:0000256" key="2">
    <source>
        <dbReference type="ARBA" id="ARBA00022737"/>
    </source>
</evidence>
<name>A0A3P7L801_STRVU</name>
<dbReference type="OrthoDB" id="62364at2759"/>
<evidence type="ECO:0000313" key="7">
    <source>
        <dbReference type="EMBL" id="VDM78905.1"/>
    </source>
</evidence>
<feature type="chain" id="PRO_5018009684" description="Rubicon Homology domain-containing protein" evidence="5">
    <location>
        <begin position="17"/>
        <end position="200"/>
    </location>
</feature>
<keyword evidence="4" id="KW-0862">Zinc</keyword>
<evidence type="ECO:0000256" key="4">
    <source>
        <dbReference type="ARBA" id="ARBA00022833"/>
    </source>
</evidence>
<proteinExistence type="predicted"/>
<organism evidence="7 8">
    <name type="scientific">Strongylus vulgaris</name>
    <name type="common">Blood worm</name>
    <dbReference type="NCBI Taxonomy" id="40348"/>
    <lineage>
        <taxon>Eukaryota</taxon>
        <taxon>Metazoa</taxon>
        <taxon>Ecdysozoa</taxon>
        <taxon>Nematoda</taxon>
        <taxon>Chromadorea</taxon>
        <taxon>Rhabditida</taxon>
        <taxon>Rhabditina</taxon>
        <taxon>Rhabditomorpha</taxon>
        <taxon>Strongyloidea</taxon>
        <taxon>Strongylidae</taxon>
        <taxon>Strongylus</taxon>
    </lineage>
</organism>
<gene>
    <name evidence="7" type="ORF">SVUK_LOCUS13903</name>
</gene>
<evidence type="ECO:0000256" key="3">
    <source>
        <dbReference type="ARBA" id="ARBA00022771"/>
    </source>
</evidence>
<dbReference type="SMART" id="SM01175">
    <property type="entry name" value="DUF4206"/>
    <property type="match status" value="1"/>
</dbReference>
<evidence type="ECO:0000256" key="5">
    <source>
        <dbReference type="SAM" id="SignalP"/>
    </source>
</evidence>
<dbReference type="Proteomes" id="UP000270094">
    <property type="component" value="Unassembled WGS sequence"/>
</dbReference>
<sequence>MGMLCMHSILVCGIDGLYYCSDCMRPGGEMPIPSRVLRSWDWKPRPVSDRGRAFVEANQDTPAIRIDQHNPTLYDHVPILRTMKMLREQLQIASMYLFNCRESIADDFRRRVWPRDHLYNDIHAYSISDLFLLHNGQLEKQVRGFLKHAVDHVMHCSLCRQKGFICEICEAPEVIYPFETETTYREKSEGREPSVNRKTR</sequence>
<reference evidence="7 8" key="1">
    <citation type="submission" date="2018-11" db="EMBL/GenBank/DDBJ databases">
        <authorList>
            <consortium name="Pathogen Informatics"/>
        </authorList>
    </citation>
    <scope>NUCLEOTIDE SEQUENCE [LARGE SCALE GENOMIC DNA]</scope>
</reference>
<dbReference type="Pfam" id="PF13901">
    <property type="entry name" value="RH_dom"/>
    <property type="match status" value="1"/>
</dbReference>
<dbReference type="PANTHER" id="PTHR12326:SF12">
    <property type="entry name" value="PLECKSTRIN HOMOLOGY AND RUN DOMAIN CONTAINING M1"/>
    <property type="match status" value="1"/>
</dbReference>
<dbReference type="GO" id="GO:0008270">
    <property type="term" value="F:zinc ion binding"/>
    <property type="evidence" value="ECO:0007669"/>
    <property type="project" value="UniProtKB-KW"/>
</dbReference>
<feature type="signal peptide" evidence="5">
    <location>
        <begin position="1"/>
        <end position="16"/>
    </location>
</feature>
<keyword evidence="3" id="KW-0863">Zinc-finger</keyword>
<dbReference type="EMBL" id="UYYB01103306">
    <property type="protein sequence ID" value="VDM78905.1"/>
    <property type="molecule type" value="Genomic_DNA"/>
</dbReference>
<keyword evidence="8" id="KW-1185">Reference proteome</keyword>
<evidence type="ECO:0000256" key="1">
    <source>
        <dbReference type="ARBA" id="ARBA00022723"/>
    </source>
</evidence>
<keyword evidence="5" id="KW-0732">Signal</keyword>
<keyword evidence="1" id="KW-0479">Metal-binding</keyword>
<dbReference type="PANTHER" id="PTHR12326">
    <property type="entry name" value="PLECKSTRIN HOMOLOGY DOMAIN CONTAINING PROTEIN"/>
    <property type="match status" value="1"/>
</dbReference>
<accession>A0A3P7L801</accession>
<dbReference type="InterPro" id="IPR051366">
    <property type="entry name" value="DEF8"/>
</dbReference>
<feature type="domain" description="Rubicon Homology" evidence="6">
    <location>
        <begin position="10"/>
        <end position="198"/>
    </location>
</feature>
<dbReference type="AlphaFoldDB" id="A0A3P7L801"/>
<evidence type="ECO:0000313" key="8">
    <source>
        <dbReference type="Proteomes" id="UP000270094"/>
    </source>
</evidence>
<protein>
    <recommendedName>
        <fullName evidence="6">Rubicon Homology domain-containing protein</fullName>
    </recommendedName>
</protein>
<dbReference type="InterPro" id="IPR025258">
    <property type="entry name" value="RH_dom"/>
</dbReference>
<keyword evidence="2" id="KW-0677">Repeat</keyword>